<dbReference type="GO" id="GO:0003700">
    <property type="term" value="F:DNA-binding transcription factor activity"/>
    <property type="evidence" value="ECO:0007669"/>
    <property type="project" value="TreeGrafter"/>
</dbReference>
<keyword evidence="3" id="KW-0804">Transcription</keyword>
<dbReference type="CDD" id="cd01392">
    <property type="entry name" value="HTH_LacI"/>
    <property type="match status" value="1"/>
</dbReference>
<dbReference type="InterPro" id="IPR000843">
    <property type="entry name" value="HTH_LacI"/>
</dbReference>
<dbReference type="EMBL" id="CP035807">
    <property type="protein sequence ID" value="QEN03684.1"/>
    <property type="molecule type" value="Genomic_DNA"/>
</dbReference>
<reference evidence="5 6" key="2">
    <citation type="submission" date="2019-09" db="EMBL/GenBank/DDBJ databases">
        <title>Complete Genome Sequence and Methylome Analysis of free living Spirochaetas.</title>
        <authorList>
            <person name="Leshcheva N."/>
            <person name="Mikheeva N."/>
        </authorList>
    </citation>
    <scope>NUCLEOTIDE SEQUENCE [LARGE SCALE GENOMIC DNA]</scope>
    <source>
        <strain evidence="5 6">P</strain>
    </source>
</reference>
<dbReference type="PROSITE" id="PS50932">
    <property type="entry name" value="HTH_LACI_2"/>
    <property type="match status" value="1"/>
</dbReference>
<dbReference type="PANTHER" id="PTHR30146">
    <property type="entry name" value="LACI-RELATED TRANSCRIPTIONAL REPRESSOR"/>
    <property type="match status" value="1"/>
</dbReference>
<dbReference type="GO" id="GO:0000976">
    <property type="term" value="F:transcription cis-regulatory region binding"/>
    <property type="evidence" value="ECO:0007669"/>
    <property type="project" value="TreeGrafter"/>
</dbReference>
<dbReference type="Gene3D" id="3.40.50.2300">
    <property type="match status" value="2"/>
</dbReference>
<keyword evidence="2" id="KW-0238">DNA-binding</keyword>
<dbReference type="InterPro" id="IPR028082">
    <property type="entry name" value="Peripla_BP_I"/>
</dbReference>
<gene>
    <name evidence="5" type="ORF">EW093_02865</name>
</gene>
<keyword evidence="6" id="KW-1185">Reference proteome</keyword>
<sequence>MKTTLKDIADIANVSLSTVSRALNDSPLIKVETKAKIKEIAKELKFEFNAAARSLSSNKTGNIAVVYETHIDELGPSLYINQLFVELRAVLEEVEFDAIVLEAINPKTGDSNIDRLLRQQKVDAFIIVHDHIEKEVYENIKDSGIPFVQLHLLPRYVERESVDYFFADNTKGGYIATEHLIHQGCKTILTILPYPIDYEEFANRTLGYKNALKKHNLEFKDEYIIPAEFSFSVGHEIFEKHLELINKADGIFFQTDIQAFAFLTIAKERGMSIPKDLKIIGYDDSPLCKAITPNLSTIKQPKTKLAELACARVIDLINKKDLEVVSQTVVAPELVIRQSS</sequence>
<evidence type="ECO:0000256" key="1">
    <source>
        <dbReference type="ARBA" id="ARBA00023015"/>
    </source>
</evidence>
<evidence type="ECO:0000259" key="4">
    <source>
        <dbReference type="PROSITE" id="PS50932"/>
    </source>
</evidence>
<dbReference type="SMART" id="SM00354">
    <property type="entry name" value="HTH_LACI"/>
    <property type="match status" value="1"/>
</dbReference>
<dbReference type="Pfam" id="PF13377">
    <property type="entry name" value="Peripla_BP_3"/>
    <property type="match status" value="1"/>
</dbReference>
<dbReference type="KEGG" id="sper:EW093_02865"/>
<dbReference type="PANTHER" id="PTHR30146:SF109">
    <property type="entry name" value="HTH-TYPE TRANSCRIPTIONAL REGULATOR GALS"/>
    <property type="match status" value="1"/>
</dbReference>
<evidence type="ECO:0000313" key="6">
    <source>
        <dbReference type="Proteomes" id="UP000323824"/>
    </source>
</evidence>
<dbReference type="Pfam" id="PF00356">
    <property type="entry name" value="LacI"/>
    <property type="match status" value="1"/>
</dbReference>
<organism evidence="5 6">
    <name type="scientific">Thiospirochaeta perfilievii</name>
    <dbReference type="NCBI Taxonomy" id="252967"/>
    <lineage>
        <taxon>Bacteria</taxon>
        <taxon>Pseudomonadati</taxon>
        <taxon>Spirochaetota</taxon>
        <taxon>Spirochaetia</taxon>
        <taxon>Spirochaetales</taxon>
        <taxon>Spirochaetaceae</taxon>
        <taxon>Thiospirochaeta</taxon>
    </lineage>
</organism>
<dbReference type="Proteomes" id="UP000323824">
    <property type="component" value="Chromosome"/>
</dbReference>
<accession>A0A5C1QAJ5</accession>
<dbReference type="RefSeq" id="WP_149566942.1">
    <property type="nucleotide sequence ID" value="NZ_CP035807.1"/>
</dbReference>
<dbReference type="PROSITE" id="PS00356">
    <property type="entry name" value="HTH_LACI_1"/>
    <property type="match status" value="1"/>
</dbReference>
<dbReference type="OrthoDB" id="367059at2"/>
<proteinExistence type="predicted"/>
<evidence type="ECO:0000256" key="3">
    <source>
        <dbReference type="ARBA" id="ARBA00023163"/>
    </source>
</evidence>
<evidence type="ECO:0000256" key="2">
    <source>
        <dbReference type="ARBA" id="ARBA00023125"/>
    </source>
</evidence>
<dbReference type="SUPFAM" id="SSF47413">
    <property type="entry name" value="lambda repressor-like DNA-binding domains"/>
    <property type="match status" value="1"/>
</dbReference>
<dbReference type="InterPro" id="IPR046335">
    <property type="entry name" value="LacI/GalR-like_sensor"/>
</dbReference>
<dbReference type="Gene3D" id="1.10.260.40">
    <property type="entry name" value="lambda repressor-like DNA-binding domains"/>
    <property type="match status" value="1"/>
</dbReference>
<reference evidence="5 6" key="1">
    <citation type="submission" date="2019-02" db="EMBL/GenBank/DDBJ databases">
        <authorList>
            <person name="Fomenkov A."/>
            <person name="Dubinina G."/>
            <person name="Grabovich M."/>
            <person name="Vincze T."/>
            <person name="Roberts R.J."/>
        </authorList>
    </citation>
    <scope>NUCLEOTIDE SEQUENCE [LARGE SCALE GENOMIC DNA]</scope>
    <source>
        <strain evidence="5 6">P</strain>
    </source>
</reference>
<dbReference type="AlphaFoldDB" id="A0A5C1QAJ5"/>
<feature type="domain" description="HTH lacI-type" evidence="4">
    <location>
        <begin position="3"/>
        <end position="57"/>
    </location>
</feature>
<dbReference type="SUPFAM" id="SSF53822">
    <property type="entry name" value="Periplasmic binding protein-like I"/>
    <property type="match status" value="1"/>
</dbReference>
<dbReference type="CDD" id="cd06267">
    <property type="entry name" value="PBP1_LacI_sugar_binding-like"/>
    <property type="match status" value="1"/>
</dbReference>
<name>A0A5C1QAJ5_9SPIO</name>
<protein>
    <submittedName>
        <fullName evidence="5">LacI family transcriptional regulator</fullName>
    </submittedName>
</protein>
<evidence type="ECO:0000313" key="5">
    <source>
        <dbReference type="EMBL" id="QEN03684.1"/>
    </source>
</evidence>
<dbReference type="InterPro" id="IPR010982">
    <property type="entry name" value="Lambda_DNA-bd_dom_sf"/>
</dbReference>
<keyword evidence="1" id="KW-0805">Transcription regulation</keyword>